<organism evidence="1 2">
    <name type="scientific">Orbilia oligospora</name>
    <name type="common">Nematode-trapping fungus</name>
    <name type="synonym">Arthrobotrys oligospora</name>
    <dbReference type="NCBI Taxonomy" id="2813651"/>
    <lineage>
        <taxon>Eukaryota</taxon>
        <taxon>Fungi</taxon>
        <taxon>Dikarya</taxon>
        <taxon>Ascomycota</taxon>
        <taxon>Pezizomycotina</taxon>
        <taxon>Orbiliomycetes</taxon>
        <taxon>Orbiliales</taxon>
        <taxon>Orbiliaceae</taxon>
        <taxon>Orbilia</taxon>
    </lineage>
</organism>
<dbReference type="Proteomes" id="UP000297595">
    <property type="component" value="Unassembled WGS sequence"/>
</dbReference>
<dbReference type="EMBL" id="SOZJ01000008">
    <property type="protein sequence ID" value="TGJ63518.1"/>
    <property type="molecule type" value="Genomic_DNA"/>
</dbReference>
<name>A0A7C8K3Z9_ORBOL</name>
<gene>
    <name evidence="1" type="ORF">EYR41_011437</name>
</gene>
<proteinExistence type="predicted"/>
<evidence type="ECO:0000313" key="1">
    <source>
        <dbReference type="EMBL" id="TGJ63518.1"/>
    </source>
</evidence>
<accession>A0A7C8K3Z9</accession>
<reference evidence="1 2" key="1">
    <citation type="submission" date="2019-03" db="EMBL/GenBank/DDBJ databases">
        <title>Nematode-trapping fungi genome.</title>
        <authorList>
            <person name="Vidal-Diez De Ulzurrun G."/>
        </authorList>
    </citation>
    <scope>NUCLEOTIDE SEQUENCE [LARGE SCALE GENOMIC DNA]</scope>
    <source>
        <strain evidence="1 2">TWF154</strain>
    </source>
</reference>
<dbReference type="AlphaFoldDB" id="A0A7C8K3Z9"/>
<comment type="caution">
    <text evidence="1">The sequence shown here is derived from an EMBL/GenBank/DDBJ whole genome shotgun (WGS) entry which is preliminary data.</text>
</comment>
<protein>
    <submittedName>
        <fullName evidence="1">Uncharacterized protein</fullName>
    </submittedName>
</protein>
<sequence>MHSRGLRFRTKPTPDQILHIARPKTPTIRMENVLDLIPVLPRQQDHLIFEKIETDVSRFSLGWRMGWKVGSRGAMKSAVYGAAFLSSQEVYEKLYSVIIKW</sequence>
<dbReference type="OrthoDB" id="10274449at2759"/>
<evidence type="ECO:0000313" key="2">
    <source>
        <dbReference type="Proteomes" id="UP000297595"/>
    </source>
</evidence>